<evidence type="ECO:0000313" key="3">
    <source>
        <dbReference type="Proteomes" id="UP000005710"/>
    </source>
</evidence>
<proteinExistence type="predicted"/>
<reference evidence="2" key="2">
    <citation type="submission" date="2012-10" db="EMBL/GenBank/DDBJ databases">
        <title>Improved high-quality draft of Thermaerobacter subterraneus C21, DSM 13965.</title>
        <authorList>
            <consortium name="DOE Joint Genome Institute"/>
            <person name="Eisen J."/>
            <person name="Huntemann M."/>
            <person name="Wei C.-L."/>
            <person name="Han J."/>
            <person name="Detter J.C."/>
            <person name="Han C."/>
            <person name="Tapia R."/>
            <person name="Chen A."/>
            <person name="Kyrpides N."/>
            <person name="Mavromatis K."/>
            <person name="Markowitz V."/>
            <person name="Szeto E."/>
            <person name="Ivanova N."/>
            <person name="Mikhailova N."/>
            <person name="Ovchinnikova G."/>
            <person name="Pagani I."/>
            <person name="Pati A."/>
            <person name="Goodwin L."/>
            <person name="Nordberg H.P."/>
            <person name="Cantor M.N."/>
            <person name="Hua S.X."/>
            <person name="Woyke T."/>
            <person name="Eisen J."/>
            <person name="Klenk H.-P."/>
        </authorList>
    </citation>
    <scope>NUCLEOTIDE SEQUENCE [LARGE SCALE GENOMIC DNA]</scope>
    <source>
        <strain evidence="2">DSM 13965</strain>
    </source>
</reference>
<dbReference type="PANTHER" id="PTHR43471:SF12">
    <property type="entry name" value="HYPOTHETICAL MEMBRANE PROTEIN, CONSERVED"/>
    <property type="match status" value="1"/>
</dbReference>
<dbReference type="EMBL" id="AENY02000002">
    <property type="protein sequence ID" value="EKP95256.1"/>
    <property type="molecule type" value="Genomic_DNA"/>
</dbReference>
<keyword evidence="1" id="KW-0812">Transmembrane</keyword>
<dbReference type="RefSeq" id="WP_006903267.1">
    <property type="nucleotide sequence ID" value="NZ_JH976535.1"/>
</dbReference>
<sequence>MPAKEAAWRVKEAAWREALRQKLGGLLAPTPLNPIIELEFRARMRRSRTVVLLVAYVAVVAAVFVLGVVLSGINRASRLHASPYEVSWLLFQAMMLAELVLTGAVAGASGAGAISGERERQTLDVLLTTRLPAWRIMTGKLVAAVALSLWLVVASFPVFLPLFRFNAVDPGTLLKVGAVFAASGLAWAALGLFFSTLFRRTIPAVIATYATASGWVILTLISRTLLNALRQGPPYGPLPPQPVGPLAVEVASPVLALLYAMRSPLLEAWNWIAGSIAVPPSPSPVAPLTPAQNRLTVAARVAAYLGADGYFWLYVAIALLVTFVLTAAATLLLNRRRAEG</sequence>
<dbReference type="GO" id="GO:0140359">
    <property type="term" value="F:ABC-type transporter activity"/>
    <property type="evidence" value="ECO:0007669"/>
    <property type="project" value="InterPro"/>
</dbReference>
<dbReference type="AlphaFoldDB" id="K6QEI3"/>
<keyword evidence="1" id="KW-0472">Membrane</keyword>
<name>K6QEI3_9FIRM</name>
<protein>
    <submittedName>
        <fullName evidence="2">ABC-type transport system involved in multi-copper enzyme maturation, permease component</fullName>
    </submittedName>
</protein>
<feature type="transmembrane region" description="Helical" evidence="1">
    <location>
        <begin position="206"/>
        <end position="226"/>
    </location>
</feature>
<dbReference type="STRING" id="867903.ThesuDRAFT_00999"/>
<evidence type="ECO:0000313" key="2">
    <source>
        <dbReference type="EMBL" id="EKP95256.1"/>
    </source>
</evidence>
<feature type="transmembrane region" description="Helical" evidence="1">
    <location>
        <begin position="93"/>
        <end position="114"/>
    </location>
</feature>
<feature type="transmembrane region" description="Helical" evidence="1">
    <location>
        <begin position="172"/>
        <end position="194"/>
    </location>
</feature>
<dbReference type="Pfam" id="PF12679">
    <property type="entry name" value="ABC2_membrane_2"/>
    <property type="match status" value="1"/>
</dbReference>
<gene>
    <name evidence="2" type="ORF">ThesuDRAFT_00999</name>
</gene>
<keyword evidence="3" id="KW-1185">Reference proteome</keyword>
<dbReference type="HOGENOM" id="CLU_816200_0_0_9"/>
<dbReference type="GO" id="GO:0005886">
    <property type="term" value="C:plasma membrane"/>
    <property type="evidence" value="ECO:0007669"/>
    <property type="project" value="UniProtKB-SubCell"/>
</dbReference>
<dbReference type="Proteomes" id="UP000005710">
    <property type="component" value="Unassembled WGS sequence"/>
</dbReference>
<dbReference type="eggNOG" id="COG1277">
    <property type="taxonomic scope" value="Bacteria"/>
</dbReference>
<dbReference type="PANTHER" id="PTHR43471">
    <property type="entry name" value="ABC TRANSPORTER PERMEASE"/>
    <property type="match status" value="1"/>
</dbReference>
<accession>K6QEI3</accession>
<reference evidence="2" key="1">
    <citation type="submission" date="2010-10" db="EMBL/GenBank/DDBJ databases">
        <authorList>
            <consortium name="US DOE Joint Genome Institute (JGI-PGF)"/>
            <person name="Lucas S."/>
            <person name="Copeland A."/>
            <person name="Lapidus A."/>
            <person name="Bruce D."/>
            <person name="Goodwin L."/>
            <person name="Pitluck S."/>
            <person name="Kyrpides N."/>
            <person name="Mavromatis K."/>
            <person name="Detter J.C."/>
            <person name="Han C."/>
            <person name="Land M."/>
            <person name="Hauser L."/>
            <person name="Markowitz V."/>
            <person name="Cheng J.-F."/>
            <person name="Hugenholtz P."/>
            <person name="Woyke T."/>
            <person name="Wu D."/>
            <person name="Pukall R."/>
            <person name="Wahrenburg C."/>
            <person name="Brambilla E."/>
            <person name="Klenk H.-P."/>
            <person name="Eisen J.A."/>
        </authorList>
    </citation>
    <scope>NUCLEOTIDE SEQUENCE [LARGE SCALE GENOMIC DNA]</scope>
    <source>
        <strain evidence="2">DSM 13965</strain>
    </source>
</reference>
<organism evidence="2 3">
    <name type="scientific">Thermaerobacter subterraneus DSM 13965</name>
    <dbReference type="NCBI Taxonomy" id="867903"/>
    <lineage>
        <taxon>Bacteria</taxon>
        <taxon>Bacillati</taxon>
        <taxon>Bacillota</taxon>
        <taxon>Clostridia</taxon>
        <taxon>Eubacteriales</taxon>
        <taxon>Clostridiales Family XVII. Incertae Sedis</taxon>
        <taxon>Thermaerobacter</taxon>
    </lineage>
</organism>
<keyword evidence="1" id="KW-1133">Transmembrane helix</keyword>
<feature type="transmembrane region" description="Helical" evidence="1">
    <location>
        <begin position="141"/>
        <end position="160"/>
    </location>
</feature>
<evidence type="ECO:0000256" key="1">
    <source>
        <dbReference type="SAM" id="Phobius"/>
    </source>
</evidence>
<feature type="transmembrane region" description="Helical" evidence="1">
    <location>
        <begin position="50"/>
        <end position="73"/>
    </location>
</feature>
<feature type="transmembrane region" description="Helical" evidence="1">
    <location>
        <begin position="311"/>
        <end position="333"/>
    </location>
</feature>
<comment type="caution">
    <text evidence="2">The sequence shown here is derived from an EMBL/GenBank/DDBJ whole genome shotgun (WGS) entry which is preliminary data.</text>
</comment>